<keyword evidence="2" id="KW-1003">Cell membrane</keyword>
<accession>A0A7C5DUT7</accession>
<dbReference type="InterPro" id="IPR052175">
    <property type="entry name" value="ComplexI-like_HydComp"/>
</dbReference>
<feature type="transmembrane region" description="Helical" evidence="8">
    <location>
        <begin position="32"/>
        <end position="51"/>
    </location>
</feature>
<sequence>MEAFVNVLSFMIIIPLIAALMDSGTNWKVARWLNVITCSYLLVVSFILWGYLPLATGLSGEGIFSLDEFSYFALLFANILGLAFSIYLLKSEKLKFHVYFIMTMAFVNGALMTQNAVAFLVFWGLAGLMLYLFAISSKLASGVAKKTLIISGISDSLLIFAFFLLGYSNEALIGFSGGSPNAWEITALSFIVLASFAKAGAFPLHTWIPEYCEKAPIESAFILPASLDKILGIYLLARLFLEYGIIPQWLRVIVAGIGAFTIIIAVMMALIQHNARKLLGYHAVSQVGYMVLGIATGNPVGIIGGLLHTVNNSIYKSGLFMAAGNVESSAGTVELAELGGLARRTPLTFSGMLVCSLSISGMPLTNGFVSKWLIYQGVLIAMAQSLYGYKILYMFFLIMALFGSALTLASFMKLNFSIFLGKATEKTKDAREASLPKLIALLINASLCLFIGIGWKFFPLPLIENSLGKNLENSVGFLSTIQLLGVVTLSLVFGALIYLMFRKVRVDDAFVGGQKDTVKFRISGTGFFNDIRNMKPLKVIYNGAEKGCFDIYTHLKTGLKAMVTPLKLLHTGELSFYSVWVMLGFIVLLSIFLRGG</sequence>
<evidence type="ECO:0000313" key="10">
    <source>
        <dbReference type="EMBL" id="HHF08284.1"/>
    </source>
</evidence>
<feature type="transmembrane region" description="Helical" evidence="8">
    <location>
        <begin position="435"/>
        <end position="455"/>
    </location>
</feature>
<feature type="transmembrane region" description="Helical" evidence="8">
    <location>
        <begin position="574"/>
        <end position="593"/>
    </location>
</feature>
<gene>
    <name evidence="10" type="ORF">ENL26_00730</name>
</gene>
<evidence type="ECO:0000256" key="7">
    <source>
        <dbReference type="RuleBase" id="RU000320"/>
    </source>
</evidence>
<dbReference type="AlphaFoldDB" id="A0A7C5DUT7"/>
<dbReference type="PANTHER" id="PTHR42682:SF4">
    <property type="entry name" value="NADH-UBIQUINONE_PLASTOQUINONE"/>
    <property type="match status" value="1"/>
</dbReference>
<dbReference type="GO" id="GO:0005886">
    <property type="term" value="C:plasma membrane"/>
    <property type="evidence" value="ECO:0007669"/>
    <property type="project" value="UniProtKB-SubCell"/>
</dbReference>
<dbReference type="EMBL" id="DRTH01000040">
    <property type="protein sequence ID" value="HHF08284.1"/>
    <property type="molecule type" value="Genomic_DNA"/>
</dbReference>
<keyword evidence="3 7" id="KW-0812">Transmembrane</keyword>
<evidence type="ECO:0000256" key="6">
    <source>
        <dbReference type="ARBA" id="ARBA00023136"/>
    </source>
</evidence>
<comment type="subcellular location">
    <subcellularLocation>
        <location evidence="1">Cell membrane</location>
        <topology evidence="1">Multi-pass membrane protein</topology>
    </subcellularLocation>
    <subcellularLocation>
        <location evidence="7">Membrane</location>
        <topology evidence="7">Multi-pass membrane protein</topology>
    </subcellularLocation>
</comment>
<evidence type="ECO:0000256" key="3">
    <source>
        <dbReference type="ARBA" id="ARBA00022692"/>
    </source>
</evidence>
<dbReference type="InterPro" id="IPR001750">
    <property type="entry name" value="ND/Mrp_TM"/>
</dbReference>
<feature type="transmembrane region" description="Helical" evidence="8">
    <location>
        <begin position="347"/>
        <end position="365"/>
    </location>
</feature>
<protein>
    <submittedName>
        <fullName evidence="10">NADH dehydrogenase</fullName>
    </submittedName>
</protein>
<feature type="transmembrane region" description="Helical" evidence="8">
    <location>
        <begin position="395"/>
        <end position="414"/>
    </location>
</feature>
<feature type="transmembrane region" description="Helical" evidence="8">
    <location>
        <begin position="6"/>
        <end position="25"/>
    </location>
</feature>
<evidence type="ECO:0000256" key="8">
    <source>
        <dbReference type="SAM" id="Phobius"/>
    </source>
</evidence>
<feature type="transmembrane region" description="Helical" evidence="8">
    <location>
        <begin position="96"/>
        <end position="111"/>
    </location>
</feature>
<feature type="transmembrane region" description="Helical" evidence="8">
    <location>
        <begin position="147"/>
        <end position="167"/>
    </location>
</feature>
<keyword evidence="4 8" id="KW-1133">Transmembrane helix</keyword>
<feature type="transmembrane region" description="Helical" evidence="8">
    <location>
        <begin position="71"/>
        <end position="89"/>
    </location>
</feature>
<keyword evidence="6 8" id="KW-0472">Membrane</keyword>
<evidence type="ECO:0000256" key="1">
    <source>
        <dbReference type="ARBA" id="ARBA00004651"/>
    </source>
</evidence>
<feature type="transmembrane region" description="Helical" evidence="8">
    <location>
        <begin position="475"/>
        <end position="501"/>
    </location>
</feature>
<evidence type="ECO:0000259" key="9">
    <source>
        <dbReference type="Pfam" id="PF00361"/>
    </source>
</evidence>
<feature type="transmembrane region" description="Helical" evidence="8">
    <location>
        <begin position="187"/>
        <end position="208"/>
    </location>
</feature>
<organism evidence="10">
    <name type="scientific">Kosmotoga arenicorallina</name>
    <dbReference type="NCBI Taxonomy" id="688066"/>
    <lineage>
        <taxon>Bacteria</taxon>
        <taxon>Thermotogati</taxon>
        <taxon>Thermotogota</taxon>
        <taxon>Thermotogae</taxon>
        <taxon>Kosmotogales</taxon>
        <taxon>Kosmotogaceae</taxon>
        <taxon>Kosmotoga</taxon>
    </lineage>
</organism>
<dbReference type="Proteomes" id="UP000886129">
    <property type="component" value="Unassembled WGS sequence"/>
</dbReference>
<dbReference type="PANTHER" id="PTHR42682">
    <property type="entry name" value="HYDROGENASE-4 COMPONENT F"/>
    <property type="match status" value="1"/>
</dbReference>
<name>A0A7C5DUT7_9BACT</name>
<feature type="domain" description="NADH:quinone oxidoreductase/Mrp antiporter transmembrane" evidence="9">
    <location>
        <begin position="115"/>
        <end position="384"/>
    </location>
</feature>
<comment type="caution">
    <text evidence="10">The sequence shown here is derived from an EMBL/GenBank/DDBJ whole genome shotgun (WGS) entry which is preliminary data.</text>
</comment>
<feature type="transmembrane region" description="Helical" evidence="8">
    <location>
        <begin position="249"/>
        <end position="271"/>
    </location>
</feature>
<feature type="transmembrane region" description="Helical" evidence="8">
    <location>
        <begin position="283"/>
        <end position="307"/>
    </location>
</feature>
<dbReference type="PRINTS" id="PR01434">
    <property type="entry name" value="NADHDHGNASE5"/>
</dbReference>
<dbReference type="GO" id="GO:0016491">
    <property type="term" value="F:oxidoreductase activity"/>
    <property type="evidence" value="ECO:0007669"/>
    <property type="project" value="UniProtKB-KW"/>
</dbReference>
<reference evidence="10" key="1">
    <citation type="journal article" date="2020" name="mSystems">
        <title>Genome- and Community-Level Interaction Insights into Carbon Utilization and Element Cycling Functions of Hydrothermarchaeota in Hydrothermal Sediment.</title>
        <authorList>
            <person name="Zhou Z."/>
            <person name="Liu Y."/>
            <person name="Xu W."/>
            <person name="Pan J."/>
            <person name="Luo Z.H."/>
            <person name="Li M."/>
        </authorList>
    </citation>
    <scope>NUCLEOTIDE SEQUENCE [LARGE SCALE GENOMIC DNA]</scope>
    <source>
        <strain evidence="10">HyVt-80</strain>
    </source>
</reference>
<evidence type="ECO:0000256" key="4">
    <source>
        <dbReference type="ARBA" id="ARBA00022989"/>
    </source>
</evidence>
<keyword evidence="5" id="KW-0560">Oxidoreductase</keyword>
<proteinExistence type="predicted"/>
<evidence type="ECO:0000256" key="5">
    <source>
        <dbReference type="ARBA" id="ARBA00023002"/>
    </source>
</evidence>
<evidence type="ECO:0000256" key="2">
    <source>
        <dbReference type="ARBA" id="ARBA00022475"/>
    </source>
</evidence>
<dbReference type="Pfam" id="PF00361">
    <property type="entry name" value="Proton_antipo_M"/>
    <property type="match status" value="1"/>
</dbReference>
<feature type="transmembrane region" description="Helical" evidence="8">
    <location>
        <begin position="117"/>
        <end position="135"/>
    </location>
</feature>